<dbReference type="SUPFAM" id="SSF56112">
    <property type="entry name" value="Protein kinase-like (PK-like)"/>
    <property type="match status" value="1"/>
</dbReference>
<evidence type="ECO:0000256" key="11">
    <source>
        <dbReference type="ARBA" id="ARBA00023170"/>
    </source>
</evidence>
<comment type="similarity">
    <text evidence="3">In the C-terminal section; belongs to the protein kinase superfamily. Ser/Thr protein kinase family.</text>
</comment>
<dbReference type="InterPro" id="IPR011009">
    <property type="entry name" value="Kinase-like_dom_sf"/>
</dbReference>
<dbReference type="AlphaFoldDB" id="A0A2P5ATT6"/>
<keyword evidence="10" id="KW-0472">Membrane</keyword>
<organism evidence="16 17">
    <name type="scientific">Parasponia andersonii</name>
    <name type="common">Sponia andersonii</name>
    <dbReference type="NCBI Taxonomy" id="3476"/>
    <lineage>
        <taxon>Eukaryota</taxon>
        <taxon>Viridiplantae</taxon>
        <taxon>Streptophyta</taxon>
        <taxon>Embryophyta</taxon>
        <taxon>Tracheophyta</taxon>
        <taxon>Spermatophyta</taxon>
        <taxon>Magnoliopsida</taxon>
        <taxon>eudicotyledons</taxon>
        <taxon>Gunneridae</taxon>
        <taxon>Pentapetalae</taxon>
        <taxon>rosids</taxon>
        <taxon>fabids</taxon>
        <taxon>Rosales</taxon>
        <taxon>Cannabaceae</taxon>
        <taxon>Parasponia</taxon>
    </lineage>
</organism>
<evidence type="ECO:0000256" key="4">
    <source>
        <dbReference type="ARBA" id="ARBA00022475"/>
    </source>
</evidence>
<gene>
    <name evidence="16" type="ORF">PanWU01x14_301450</name>
</gene>
<keyword evidence="16" id="KW-0808">Transferase</keyword>
<comment type="subcellular location">
    <subcellularLocation>
        <location evidence="1">Cell membrane</location>
        <topology evidence="1">Single-pass type I membrane protein</topology>
    </subcellularLocation>
</comment>
<evidence type="ECO:0000256" key="1">
    <source>
        <dbReference type="ARBA" id="ARBA00004251"/>
    </source>
</evidence>
<dbReference type="PANTHER" id="PTHR27006">
    <property type="entry name" value="PROMASTIGOTE SURFACE ANTIGEN PROTEIN PSA"/>
    <property type="match status" value="1"/>
</dbReference>
<dbReference type="FunFam" id="1.10.510.10:FF:000240">
    <property type="entry name" value="Lectin-domain containing receptor kinase A4.3"/>
    <property type="match status" value="1"/>
</dbReference>
<keyword evidence="12" id="KW-0325">Glycoprotein</keyword>
<feature type="region of interest" description="Disordered" evidence="13">
    <location>
        <begin position="1"/>
        <end position="20"/>
    </location>
</feature>
<keyword evidence="7" id="KW-0547">Nucleotide-binding</keyword>
<keyword evidence="17" id="KW-1185">Reference proteome</keyword>
<keyword evidence="4" id="KW-1003">Cell membrane</keyword>
<keyword evidence="8" id="KW-0067">ATP-binding</keyword>
<proteinExistence type="inferred from homology"/>
<dbReference type="SMART" id="SM00220">
    <property type="entry name" value="S_TKc"/>
    <property type="match status" value="1"/>
</dbReference>
<dbReference type="InterPro" id="IPR002902">
    <property type="entry name" value="GNK2"/>
</dbReference>
<dbReference type="GO" id="GO:0005886">
    <property type="term" value="C:plasma membrane"/>
    <property type="evidence" value="ECO:0007669"/>
    <property type="project" value="UniProtKB-SubCell"/>
</dbReference>
<dbReference type="Pfam" id="PF00069">
    <property type="entry name" value="Pkinase"/>
    <property type="match status" value="1"/>
</dbReference>
<dbReference type="EMBL" id="JXTB01000452">
    <property type="protein sequence ID" value="PON39888.1"/>
    <property type="molecule type" value="Genomic_DNA"/>
</dbReference>
<keyword evidence="16" id="KW-0418">Kinase</keyword>
<keyword evidence="5" id="KW-0812">Transmembrane</keyword>
<dbReference type="PROSITE" id="PS51473">
    <property type="entry name" value="GNK2"/>
    <property type="match status" value="1"/>
</dbReference>
<dbReference type="InterPro" id="IPR008271">
    <property type="entry name" value="Ser/Thr_kinase_AS"/>
</dbReference>
<evidence type="ECO:0000256" key="6">
    <source>
        <dbReference type="ARBA" id="ARBA00022729"/>
    </source>
</evidence>
<evidence type="ECO:0000259" key="15">
    <source>
        <dbReference type="PROSITE" id="PS51473"/>
    </source>
</evidence>
<feature type="domain" description="Gnk2-homologous" evidence="15">
    <location>
        <begin position="3"/>
        <end position="104"/>
    </location>
</feature>
<evidence type="ECO:0000256" key="13">
    <source>
        <dbReference type="SAM" id="MobiDB-lite"/>
    </source>
</evidence>
<dbReference type="GO" id="GO:0004674">
    <property type="term" value="F:protein serine/threonine kinase activity"/>
    <property type="evidence" value="ECO:0007669"/>
    <property type="project" value="UniProtKB-KW"/>
</dbReference>
<reference evidence="17" key="1">
    <citation type="submission" date="2016-06" db="EMBL/GenBank/DDBJ databases">
        <title>Parallel loss of symbiosis genes in relatives of nitrogen-fixing non-legume Parasponia.</title>
        <authorList>
            <person name="Van Velzen R."/>
            <person name="Holmer R."/>
            <person name="Bu F."/>
            <person name="Rutten L."/>
            <person name="Van Zeijl A."/>
            <person name="Liu W."/>
            <person name="Santuari L."/>
            <person name="Cao Q."/>
            <person name="Sharma T."/>
            <person name="Shen D."/>
            <person name="Roswanjaya Y."/>
            <person name="Wardhani T."/>
            <person name="Kalhor M.S."/>
            <person name="Jansen J."/>
            <person name="Van den Hoogen J."/>
            <person name="Gungor B."/>
            <person name="Hartog M."/>
            <person name="Hontelez J."/>
            <person name="Verver J."/>
            <person name="Yang W.-C."/>
            <person name="Schijlen E."/>
            <person name="Repin R."/>
            <person name="Schilthuizen M."/>
            <person name="Schranz E."/>
            <person name="Heidstra R."/>
            <person name="Miyata K."/>
            <person name="Fedorova E."/>
            <person name="Kohlen W."/>
            <person name="Bisseling T."/>
            <person name="Smit S."/>
            <person name="Geurts R."/>
        </authorList>
    </citation>
    <scope>NUCLEOTIDE SEQUENCE [LARGE SCALE GENOMIC DNA]</scope>
    <source>
        <strain evidence="17">cv. WU1-14</strain>
    </source>
</reference>
<evidence type="ECO:0000259" key="14">
    <source>
        <dbReference type="PROSITE" id="PS50011"/>
    </source>
</evidence>
<keyword evidence="16" id="KW-0723">Serine/threonine-protein kinase</keyword>
<sequence>MEYRPPFYSRGDRNASSNLTDRLSRDLRTLSEDLKNPAVALPGSSLRNSMSAFAQCNPDLSQADCKNNLDAAFGGILGQNGRLRVGGRAFPAYGHGYDQSDATLTFPLQSKSPSPPSLTTNSEVKCTLVRGDCLVFTGEKSNKSRTIIIAAVIPSIASVVLIISIEDPSNEVLTIGLMYIVKDRPSSEATEEIGLLECLRSSILAPSGVATSNFSEENKVARSTSGHLYRGRLRDGQNIVVKCFNIVENSSQHYFKNELLLGAKPQQRNAILGIARGLLYLHEDYRSAIIHRDIKASNILLDEEMNPKISNFGMAKLLGVAQSDCSHSTPVVGNFGYTDPDYVISLSASVKKDVFSFGVLILEVLSGRRNMSLNHDGEGEHLVTTAWRNWREGTALNLVDPKIRFCSEESQLIRCIHIGLLCVQIHSSARPTMSSVVHSLPIPSGFGNLHQSIKSEASFSSSSGFNSGMIGSDHSKSEIVQESANKFSIKVNNLYVAIRVVQFVSKLKFHGLTMGGKKIPMGRFSAQ</sequence>
<dbReference type="Gene3D" id="1.10.510.10">
    <property type="entry name" value="Transferase(Phosphotransferase) domain 1"/>
    <property type="match status" value="1"/>
</dbReference>
<evidence type="ECO:0000256" key="5">
    <source>
        <dbReference type="ARBA" id="ARBA00022692"/>
    </source>
</evidence>
<dbReference type="InterPro" id="IPR000719">
    <property type="entry name" value="Prot_kinase_dom"/>
</dbReference>
<evidence type="ECO:0000256" key="3">
    <source>
        <dbReference type="ARBA" id="ARBA00010217"/>
    </source>
</evidence>
<evidence type="ECO:0000256" key="9">
    <source>
        <dbReference type="ARBA" id="ARBA00022989"/>
    </source>
</evidence>
<keyword evidence="6" id="KW-0732">Signal</keyword>
<evidence type="ECO:0000313" key="16">
    <source>
        <dbReference type="EMBL" id="PON39888.1"/>
    </source>
</evidence>
<evidence type="ECO:0000256" key="8">
    <source>
        <dbReference type="ARBA" id="ARBA00022840"/>
    </source>
</evidence>
<keyword evidence="11" id="KW-0675">Receptor</keyword>
<comment type="similarity">
    <text evidence="2">In the N-terminal section; belongs to the leguminous lectin family.</text>
</comment>
<accession>A0A2P5ATT6</accession>
<evidence type="ECO:0000256" key="7">
    <source>
        <dbReference type="ARBA" id="ARBA00022741"/>
    </source>
</evidence>
<dbReference type="PROSITE" id="PS00108">
    <property type="entry name" value="PROTEIN_KINASE_ST"/>
    <property type="match status" value="1"/>
</dbReference>
<dbReference type="GO" id="GO:0002229">
    <property type="term" value="P:defense response to oomycetes"/>
    <property type="evidence" value="ECO:0007669"/>
    <property type="project" value="UniProtKB-ARBA"/>
</dbReference>
<evidence type="ECO:0000256" key="12">
    <source>
        <dbReference type="ARBA" id="ARBA00023180"/>
    </source>
</evidence>
<dbReference type="PROSITE" id="PS50011">
    <property type="entry name" value="PROTEIN_KINASE_DOM"/>
    <property type="match status" value="1"/>
</dbReference>
<evidence type="ECO:0000256" key="10">
    <source>
        <dbReference type="ARBA" id="ARBA00023136"/>
    </source>
</evidence>
<evidence type="ECO:0000313" key="17">
    <source>
        <dbReference type="Proteomes" id="UP000237105"/>
    </source>
</evidence>
<dbReference type="PANTHER" id="PTHR27006:SF606">
    <property type="entry name" value="INTERLEUKIN-1 RECEPTOR-ASSOCIATED KINASE 4"/>
    <property type="match status" value="1"/>
</dbReference>
<dbReference type="GO" id="GO:0005524">
    <property type="term" value="F:ATP binding"/>
    <property type="evidence" value="ECO:0007669"/>
    <property type="project" value="UniProtKB-KW"/>
</dbReference>
<keyword evidence="9" id="KW-1133">Transmembrane helix</keyword>
<dbReference type="OrthoDB" id="4062651at2759"/>
<feature type="domain" description="Protein kinase" evidence="14">
    <location>
        <begin position="145"/>
        <end position="453"/>
    </location>
</feature>
<dbReference type="Proteomes" id="UP000237105">
    <property type="component" value="Unassembled WGS sequence"/>
</dbReference>
<name>A0A2P5ATT6_PARAD</name>
<evidence type="ECO:0000256" key="2">
    <source>
        <dbReference type="ARBA" id="ARBA00008536"/>
    </source>
</evidence>
<protein>
    <submittedName>
        <fullName evidence="16">Serine/threonine protein kinase</fullName>
    </submittedName>
</protein>
<dbReference type="STRING" id="3476.A0A2P5ATT6"/>
<comment type="caution">
    <text evidence="16">The sequence shown here is derived from an EMBL/GenBank/DDBJ whole genome shotgun (WGS) entry which is preliminary data.</text>
</comment>